<reference evidence="8" key="1">
    <citation type="submission" date="2017-09" db="EMBL/GenBank/DDBJ databases">
        <title>Depth-based differentiation of microbial function through sediment-hosted aquifers and enrichment of novel symbionts in the deep terrestrial subsurface.</title>
        <authorList>
            <person name="Probst A.J."/>
            <person name="Ladd B."/>
            <person name="Jarett J.K."/>
            <person name="Geller-Mcgrath D.E."/>
            <person name="Sieber C.M.K."/>
            <person name="Emerson J.B."/>
            <person name="Anantharaman K."/>
            <person name="Thomas B.C."/>
            <person name="Malmstrom R."/>
            <person name="Stieglmeier M."/>
            <person name="Klingl A."/>
            <person name="Woyke T."/>
            <person name="Ryan C.M."/>
            <person name="Banfield J.F."/>
        </authorList>
    </citation>
    <scope>NUCLEOTIDE SEQUENCE [LARGE SCALE GENOMIC DNA]</scope>
</reference>
<evidence type="ECO:0000256" key="4">
    <source>
        <dbReference type="ARBA" id="ARBA00023136"/>
    </source>
</evidence>
<name>A0A2M6WCI4_9BACT</name>
<feature type="domain" description="Sodium/calcium exchanger membrane region" evidence="6">
    <location>
        <begin position="6"/>
        <end position="145"/>
    </location>
</feature>
<dbReference type="NCBIfam" id="TIGR00367">
    <property type="entry name" value="calcium/sodium antiporter"/>
    <property type="match status" value="1"/>
</dbReference>
<dbReference type="InterPro" id="IPR004481">
    <property type="entry name" value="K/Na/Ca-exchanger"/>
</dbReference>
<feature type="transmembrane region" description="Helical" evidence="5">
    <location>
        <begin position="79"/>
        <end position="98"/>
    </location>
</feature>
<feature type="transmembrane region" description="Helical" evidence="5">
    <location>
        <begin position="310"/>
        <end position="327"/>
    </location>
</feature>
<keyword evidence="2 5" id="KW-0812">Transmembrane</keyword>
<feature type="domain" description="Sodium/calcium exchanger membrane region" evidence="6">
    <location>
        <begin position="185"/>
        <end position="322"/>
    </location>
</feature>
<comment type="caution">
    <text evidence="7">The sequence shown here is derived from an EMBL/GenBank/DDBJ whole genome shotgun (WGS) entry which is preliminary data.</text>
</comment>
<keyword evidence="4 5" id="KW-0472">Membrane</keyword>
<dbReference type="AlphaFoldDB" id="A0A2M6WCI4"/>
<organism evidence="7 8">
    <name type="scientific">Candidatus Komeilibacteria bacterium CG10_big_fil_rev_8_21_14_0_10_41_13</name>
    <dbReference type="NCBI Taxonomy" id="1974476"/>
    <lineage>
        <taxon>Bacteria</taxon>
        <taxon>Candidatus Komeiliibacteriota</taxon>
    </lineage>
</organism>
<dbReference type="EMBL" id="PFBO01000055">
    <property type="protein sequence ID" value="PIT90497.1"/>
    <property type="molecule type" value="Genomic_DNA"/>
</dbReference>
<protein>
    <submittedName>
        <fullName evidence="7">Conjugal transfer protein TraR</fullName>
    </submittedName>
</protein>
<sequence>MLILWILVFLVSLFVLIKAADYFTEGAEKIGLALKISPFIVGVTIVSIGTSLPELATSIVALLRDQTEIVVANALGSNIANILLVVGICAIIAGVLSVRRSLIDIDLPLLLSATALIVVIMWDKQVTLGEGLIAIIGYLVYAGYTIRSEKEEKPQPGGILPGEDIPATREKRHKHRHKRNLNFSLIGVLAISTAAIYFSADWTVKSMLQIAGIVNINASVVSMVALAIGTSLPELVVSLGAVRKKKYEIALGNVFGSNIFNALMLIGIPALFKPLKIDDVTFSIGVPFLIGATLIYTFSGISKKIHKWEGMMYILIYILFVAKLLGAF</sequence>
<evidence type="ECO:0000256" key="2">
    <source>
        <dbReference type="ARBA" id="ARBA00022692"/>
    </source>
</evidence>
<dbReference type="GO" id="GO:0006874">
    <property type="term" value="P:intracellular calcium ion homeostasis"/>
    <property type="evidence" value="ECO:0007669"/>
    <property type="project" value="TreeGrafter"/>
</dbReference>
<dbReference type="GO" id="GO:0005262">
    <property type="term" value="F:calcium channel activity"/>
    <property type="evidence" value="ECO:0007669"/>
    <property type="project" value="TreeGrafter"/>
</dbReference>
<dbReference type="GO" id="GO:0008273">
    <property type="term" value="F:calcium, potassium:sodium antiporter activity"/>
    <property type="evidence" value="ECO:0007669"/>
    <property type="project" value="TreeGrafter"/>
</dbReference>
<evidence type="ECO:0000313" key="7">
    <source>
        <dbReference type="EMBL" id="PIT90497.1"/>
    </source>
</evidence>
<comment type="subcellular location">
    <subcellularLocation>
        <location evidence="1">Membrane</location>
        <topology evidence="1">Multi-pass membrane protein</topology>
    </subcellularLocation>
</comment>
<dbReference type="InterPro" id="IPR044880">
    <property type="entry name" value="NCX_ion-bd_dom_sf"/>
</dbReference>
<evidence type="ECO:0000256" key="5">
    <source>
        <dbReference type="SAM" id="Phobius"/>
    </source>
</evidence>
<feature type="transmembrane region" description="Helical" evidence="5">
    <location>
        <begin position="280"/>
        <end position="298"/>
    </location>
</feature>
<dbReference type="Pfam" id="PF01699">
    <property type="entry name" value="Na_Ca_ex"/>
    <property type="match status" value="2"/>
</dbReference>
<feature type="transmembrane region" description="Helical" evidence="5">
    <location>
        <begin position="181"/>
        <end position="200"/>
    </location>
</feature>
<dbReference type="Proteomes" id="UP000230543">
    <property type="component" value="Unassembled WGS sequence"/>
</dbReference>
<accession>A0A2M6WCI4</accession>
<dbReference type="GO" id="GO:0005886">
    <property type="term" value="C:plasma membrane"/>
    <property type="evidence" value="ECO:0007669"/>
    <property type="project" value="TreeGrafter"/>
</dbReference>
<evidence type="ECO:0000259" key="6">
    <source>
        <dbReference type="Pfam" id="PF01699"/>
    </source>
</evidence>
<keyword evidence="3 5" id="KW-1133">Transmembrane helix</keyword>
<dbReference type="InterPro" id="IPR004837">
    <property type="entry name" value="NaCa_Exmemb"/>
</dbReference>
<dbReference type="PANTHER" id="PTHR10846:SF8">
    <property type="entry name" value="INNER MEMBRANE PROTEIN YRBG"/>
    <property type="match status" value="1"/>
</dbReference>
<proteinExistence type="predicted"/>
<feature type="transmembrane region" description="Helical" evidence="5">
    <location>
        <begin position="128"/>
        <end position="146"/>
    </location>
</feature>
<dbReference type="PANTHER" id="PTHR10846">
    <property type="entry name" value="SODIUM/POTASSIUM/CALCIUM EXCHANGER"/>
    <property type="match status" value="1"/>
</dbReference>
<gene>
    <name evidence="7" type="ORF">COU22_01825</name>
</gene>
<evidence type="ECO:0000256" key="3">
    <source>
        <dbReference type="ARBA" id="ARBA00022989"/>
    </source>
</evidence>
<evidence type="ECO:0000256" key="1">
    <source>
        <dbReference type="ARBA" id="ARBA00004141"/>
    </source>
</evidence>
<evidence type="ECO:0000313" key="8">
    <source>
        <dbReference type="Proteomes" id="UP000230543"/>
    </source>
</evidence>
<dbReference type="Gene3D" id="1.20.1420.30">
    <property type="entry name" value="NCX, central ion-binding region"/>
    <property type="match status" value="1"/>
</dbReference>
<feature type="transmembrane region" description="Helical" evidence="5">
    <location>
        <begin position="249"/>
        <end position="268"/>
    </location>
</feature>